<keyword evidence="3" id="KW-1185">Reference proteome</keyword>
<gene>
    <name evidence="2" type="ORF">BJ322DRAFT_421705</name>
</gene>
<sequence>MEPSWTQSYSVTSQPGSPRILPKDDPQEPIVEPIAVAEEPITVVTPPVEEATTAPDEAETADRPKSPWTPSYSVTILQGQTEQAPPEDAEPEAEVETIPKSFIGEASESTSVIDAPHTGALPLDPLAANDGQPERPKSPWTPSYSVTTLPGSAPMEEPEPDSAAGGPPVDVEAPALGLVKAAEDQPKDNGTTSDVFEVHEAVSQLAVQDEPELDVKTSEPAHRHLDLPKADAAVEAEKLSWTPSYSVTHLPGASPKVETEKQPQASRDAPTMDEPAVKEAGNTTKTVKDDEPHYFPRVPESLDEAPEKPKLDLLITGDPSNVSKISPRGRYESTTSSRLFPGGWFSSPKSPGDESRTSMEEATGEFILSRSSVAPNEPAVAEAPEDVPASPITPASPTTKKDKKWRMCEIM</sequence>
<feature type="region of interest" description="Disordered" evidence="1">
    <location>
        <begin position="245"/>
        <end position="404"/>
    </location>
</feature>
<feature type="compositionally biased region" description="Polar residues" evidence="1">
    <location>
        <begin position="140"/>
        <end position="150"/>
    </location>
</feature>
<feature type="compositionally biased region" description="Low complexity" evidence="1">
    <location>
        <begin position="373"/>
        <end position="398"/>
    </location>
</feature>
<protein>
    <submittedName>
        <fullName evidence="2">Uncharacterized protein</fullName>
    </submittedName>
</protein>
<accession>A0A9P6LBS4</accession>
<evidence type="ECO:0000313" key="2">
    <source>
        <dbReference type="EMBL" id="KAF9791017.1"/>
    </source>
</evidence>
<feature type="region of interest" description="Disordered" evidence="1">
    <location>
        <begin position="204"/>
        <end position="226"/>
    </location>
</feature>
<feature type="compositionally biased region" description="Polar residues" evidence="1">
    <location>
        <begin position="1"/>
        <end position="16"/>
    </location>
</feature>
<evidence type="ECO:0000313" key="3">
    <source>
        <dbReference type="Proteomes" id="UP000736335"/>
    </source>
</evidence>
<proteinExistence type="predicted"/>
<dbReference type="AlphaFoldDB" id="A0A9P6LBS4"/>
<comment type="caution">
    <text evidence="2">The sequence shown here is derived from an EMBL/GenBank/DDBJ whole genome shotgun (WGS) entry which is preliminary data.</text>
</comment>
<name>A0A9P6LBS4_9AGAM</name>
<dbReference type="OrthoDB" id="2804751at2759"/>
<feature type="compositionally biased region" description="Acidic residues" evidence="1">
    <location>
        <begin position="85"/>
        <end position="95"/>
    </location>
</feature>
<feature type="compositionally biased region" description="Basic and acidic residues" evidence="1">
    <location>
        <begin position="213"/>
        <end position="226"/>
    </location>
</feature>
<reference evidence="2" key="2">
    <citation type="submission" date="2020-11" db="EMBL/GenBank/DDBJ databases">
        <authorList>
            <consortium name="DOE Joint Genome Institute"/>
            <person name="Kuo A."/>
            <person name="Miyauchi S."/>
            <person name="Kiss E."/>
            <person name="Drula E."/>
            <person name="Kohler A."/>
            <person name="Sanchez-Garcia M."/>
            <person name="Andreopoulos B."/>
            <person name="Barry K.W."/>
            <person name="Bonito G."/>
            <person name="Buee M."/>
            <person name="Carver A."/>
            <person name="Chen C."/>
            <person name="Cichocki N."/>
            <person name="Clum A."/>
            <person name="Culley D."/>
            <person name="Crous P.W."/>
            <person name="Fauchery L."/>
            <person name="Girlanda M."/>
            <person name="Hayes R."/>
            <person name="Keri Z."/>
            <person name="Labutti K."/>
            <person name="Lipzen A."/>
            <person name="Lombard V."/>
            <person name="Magnuson J."/>
            <person name="Maillard F."/>
            <person name="Morin E."/>
            <person name="Murat C."/>
            <person name="Nolan M."/>
            <person name="Ohm R."/>
            <person name="Pangilinan J."/>
            <person name="Pereira M."/>
            <person name="Perotto S."/>
            <person name="Peter M."/>
            <person name="Riley R."/>
            <person name="Sitrit Y."/>
            <person name="Stielow B."/>
            <person name="Szollosi G."/>
            <person name="Zifcakova L."/>
            <person name="Stursova M."/>
            <person name="Spatafora J.W."/>
            <person name="Tedersoo L."/>
            <person name="Vaario L.-M."/>
            <person name="Yamada A."/>
            <person name="Yan M."/>
            <person name="Wang P."/>
            <person name="Xu J."/>
            <person name="Bruns T."/>
            <person name="Baldrian P."/>
            <person name="Vilgalys R."/>
            <person name="Henrissat B."/>
            <person name="Grigoriev I.V."/>
            <person name="Hibbett D."/>
            <person name="Nagy L.G."/>
            <person name="Martin F.M."/>
        </authorList>
    </citation>
    <scope>NUCLEOTIDE SEQUENCE</scope>
    <source>
        <strain evidence="2">UH-Tt-Lm1</strain>
    </source>
</reference>
<reference evidence="2" key="1">
    <citation type="journal article" date="2020" name="Nat. Commun.">
        <title>Large-scale genome sequencing of mycorrhizal fungi provides insights into the early evolution of symbiotic traits.</title>
        <authorList>
            <person name="Miyauchi S."/>
            <person name="Kiss E."/>
            <person name="Kuo A."/>
            <person name="Drula E."/>
            <person name="Kohler A."/>
            <person name="Sanchez-Garcia M."/>
            <person name="Morin E."/>
            <person name="Andreopoulos B."/>
            <person name="Barry K.W."/>
            <person name="Bonito G."/>
            <person name="Buee M."/>
            <person name="Carver A."/>
            <person name="Chen C."/>
            <person name="Cichocki N."/>
            <person name="Clum A."/>
            <person name="Culley D."/>
            <person name="Crous P.W."/>
            <person name="Fauchery L."/>
            <person name="Girlanda M."/>
            <person name="Hayes R.D."/>
            <person name="Keri Z."/>
            <person name="LaButti K."/>
            <person name="Lipzen A."/>
            <person name="Lombard V."/>
            <person name="Magnuson J."/>
            <person name="Maillard F."/>
            <person name="Murat C."/>
            <person name="Nolan M."/>
            <person name="Ohm R.A."/>
            <person name="Pangilinan J."/>
            <person name="Pereira M.F."/>
            <person name="Perotto S."/>
            <person name="Peter M."/>
            <person name="Pfister S."/>
            <person name="Riley R."/>
            <person name="Sitrit Y."/>
            <person name="Stielow J.B."/>
            <person name="Szollosi G."/>
            <person name="Zifcakova L."/>
            <person name="Stursova M."/>
            <person name="Spatafora J.W."/>
            <person name="Tedersoo L."/>
            <person name="Vaario L.M."/>
            <person name="Yamada A."/>
            <person name="Yan M."/>
            <person name="Wang P."/>
            <person name="Xu J."/>
            <person name="Bruns T."/>
            <person name="Baldrian P."/>
            <person name="Vilgalys R."/>
            <person name="Dunand C."/>
            <person name="Henrissat B."/>
            <person name="Grigoriev I.V."/>
            <person name="Hibbett D."/>
            <person name="Nagy L.G."/>
            <person name="Martin F.M."/>
        </authorList>
    </citation>
    <scope>NUCLEOTIDE SEQUENCE</scope>
    <source>
        <strain evidence="2">UH-Tt-Lm1</strain>
    </source>
</reference>
<dbReference type="EMBL" id="WIUZ02000002">
    <property type="protein sequence ID" value="KAF9791017.1"/>
    <property type="molecule type" value="Genomic_DNA"/>
</dbReference>
<feature type="compositionally biased region" description="Polar residues" evidence="1">
    <location>
        <begin position="68"/>
        <end position="81"/>
    </location>
</feature>
<dbReference type="Proteomes" id="UP000736335">
    <property type="component" value="Unassembled WGS sequence"/>
</dbReference>
<organism evidence="2 3">
    <name type="scientific">Thelephora terrestris</name>
    <dbReference type="NCBI Taxonomy" id="56493"/>
    <lineage>
        <taxon>Eukaryota</taxon>
        <taxon>Fungi</taxon>
        <taxon>Dikarya</taxon>
        <taxon>Basidiomycota</taxon>
        <taxon>Agaricomycotina</taxon>
        <taxon>Agaricomycetes</taxon>
        <taxon>Thelephorales</taxon>
        <taxon>Thelephoraceae</taxon>
        <taxon>Thelephora</taxon>
    </lineage>
</organism>
<evidence type="ECO:0000256" key="1">
    <source>
        <dbReference type="SAM" id="MobiDB-lite"/>
    </source>
</evidence>
<feature type="compositionally biased region" description="Low complexity" evidence="1">
    <location>
        <begin position="36"/>
        <end position="55"/>
    </location>
</feature>
<feature type="region of interest" description="Disordered" evidence="1">
    <location>
        <begin position="1"/>
        <end position="192"/>
    </location>
</feature>